<dbReference type="Pfam" id="PF00076">
    <property type="entry name" value="RRM_1"/>
    <property type="match status" value="1"/>
</dbReference>
<dbReference type="InterPro" id="IPR040446">
    <property type="entry name" value="RRP7"/>
</dbReference>
<protein>
    <recommendedName>
        <fullName evidence="4">RRM domain-containing protein</fullName>
    </recommendedName>
</protein>
<keyword evidence="2 3" id="KW-0694">RNA-binding</keyword>
<name>A0ABQ9IS92_9CUCU</name>
<evidence type="ECO:0000259" key="4">
    <source>
        <dbReference type="PROSITE" id="PS50102"/>
    </source>
</evidence>
<proteinExistence type="inferred from homology"/>
<dbReference type="Gene3D" id="3.30.70.330">
    <property type="match status" value="1"/>
</dbReference>
<dbReference type="InterPro" id="IPR024326">
    <property type="entry name" value="RRP7_C"/>
</dbReference>
<dbReference type="Pfam" id="PF12923">
    <property type="entry name" value="RRP7"/>
    <property type="match status" value="1"/>
</dbReference>
<dbReference type="SUPFAM" id="SSF54928">
    <property type="entry name" value="RNA-binding domain, RBD"/>
    <property type="match status" value="1"/>
</dbReference>
<reference evidence="5" key="1">
    <citation type="journal article" date="2023" name="Insect Mol. Biol.">
        <title>Genome sequencing provides insights into the evolution of gene families encoding plant cell wall-degrading enzymes in longhorned beetles.</title>
        <authorList>
            <person name="Shin N.R."/>
            <person name="Okamura Y."/>
            <person name="Kirsch R."/>
            <person name="Pauchet Y."/>
        </authorList>
    </citation>
    <scope>NUCLEOTIDE SEQUENCE</scope>
    <source>
        <strain evidence="5">MMC_N1</strain>
    </source>
</reference>
<evidence type="ECO:0000313" key="6">
    <source>
        <dbReference type="Proteomes" id="UP001162164"/>
    </source>
</evidence>
<dbReference type="PROSITE" id="PS50102">
    <property type="entry name" value="RRM"/>
    <property type="match status" value="1"/>
</dbReference>
<feature type="domain" description="RRM" evidence="4">
    <location>
        <begin position="28"/>
        <end position="94"/>
    </location>
</feature>
<evidence type="ECO:0000313" key="5">
    <source>
        <dbReference type="EMBL" id="KAJ8963806.1"/>
    </source>
</evidence>
<evidence type="ECO:0000256" key="1">
    <source>
        <dbReference type="ARBA" id="ARBA00006110"/>
    </source>
</evidence>
<sequence>MHHQHQLPLPVFETTLSWYVDDSKPPDRTLFVLNVPPYSTEDGLKSCFSIAGKVKSVTLQREDQEDQNDGFKRAYIVFDKRESMLRALKLKSLNPLSTSQVPIKNGIVKWVEQYNCSICDPAELQNKINEFMTRYDKEEEKRKLQGKKDITDDEGWTLVTKKGRNPGLARKESVGEKINEKIKKSSKKKELKNFYTFQIRGI</sequence>
<dbReference type="PANTHER" id="PTHR13191:SF0">
    <property type="entry name" value="RIBOSOMAL RNA-PROCESSING PROTEIN 7 HOMOLOG A-RELATED"/>
    <property type="match status" value="1"/>
</dbReference>
<comment type="similarity">
    <text evidence="1">Belongs to the RRP7 family.</text>
</comment>
<dbReference type="PANTHER" id="PTHR13191">
    <property type="entry name" value="RIBOSOMAL RNA PROCESSING PROTEIN 7-RELATED"/>
    <property type="match status" value="1"/>
</dbReference>
<organism evidence="5 6">
    <name type="scientific">Molorchus minor</name>
    <dbReference type="NCBI Taxonomy" id="1323400"/>
    <lineage>
        <taxon>Eukaryota</taxon>
        <taxon>Metazoa</taxon>
        <taxon>Ecdysozoa</taxon>
        <taxon>Arthropoda</taxon>
        <taxon>Hexapoda</taxon>
        <taxon>Insecta</taxon>
        <taxon>Pterygota</taxon>
        <taxon>Neoptera</taxon>
        <taxon>Endopterygota</taxon>
        <taxon>Coleoptera</taxon>
        <taxon>Polyphaga</taxon>
        <taxon>Cucujiformia</taxon>
        <taxon>Chrysomeloidea</taxon>
        <taxon>Cerambycidae</taxon>
        <taxon>Lamiinae</taxon>
        <taxon>Monochamini</taxon>
        <taxon>Molorchus</taxon>
    </lineage>
</organism>
<comment type="caution">
    <text evidence="5">The sequence shown here is derived from an EMBL/GenBank/DDBJ whole genome shotgun (WGS) entry which is preliminary data.</text>
</comment>
<keyword evidence="6" id="KW-1185">Reference proteome</keyword>
<dbReference type="EMBL" id="JAPWTJ010002968">
    <property type="protein sequence ID" value="KAJ8963806.1"/>
    <property type="molecule type" value="Genomic_DNA"/>
</dbReference>
<dbReference type="Proteomes" id="UP001162164">
    <property type="component" value="Unassembled WGS sequence"/>
</dbReference>
<gene>
    <name evidence="5" type="ORF">NQ317_008854</name>
</gene>
<dbReference type="SMART" id="SM00360">
    <property type="entry name" value="RRM"/>
    <property type="match status" value="1"/>
</dbReference>
<accession>A0ABQ9IS92</accession>
<evidence type="ECO:0000256" key="2">
    <source>
        <dbReference type="ARBA" id="ARBA00022884"/>
    </source>
</evidence>
<dbReference type="InterPro" id="IPR035979">
    <property type="entry name" value="RBD_domain_sf"/>
</dbReference>
<dbReference type="InterPro" id="IPR000504">
    <property type="entry name" value="RRM_dom"/>
</dbReference>
<dbReference type="InterPro" id="IPR012677">
    <property type="entry name" value="Nucleotide-bd_a/b_plait_sf"/>
</dbReference>
<evidence type="ECO:0000256" key="3">
    <source>
        <dbReference type="PROSITE-ProRule" id="PRU00176"/>
    </source>
</evidence>